<evidence type="ECO:0000256" key="1">
    <source>
        <dbReference type="SAM" id="MobiDB-lite"/>
    </source>
</evidence>
<reference evidence="2" key="1">
    <citation type="submission" date="2018-11" db="EMBL/GenBank/DDBJ databases">
        <authorList>
            <consortium name="Pathogen Informatics"/>
        </authorList>
    </citation>
    <scope>NUCLEOTIDE SEQUENCE</scope>
</reference>
<comment type="caution">
    <text evidence="2">The sequence shown here is derived from an EMBL/GenBank/DDBJ whole genome shotgun (WGS) entry which is preliminary data.</text>
</comment>
<gene>
    <name evidence="2" type="ORF">PXEA_LOCUS22471</name>
</gene>
<feature type="region of interest" description="Disordered" evidence="1">
    <location>
        <begin position="87"/>
        <end position="127"/>
    </location>
</feature>
<dbReference type="EMBL" id="CAAALY010099746">
    <property type="protein sequence ID" value="VEL29031.1"/>
    <property type="molecule type" value="Genomic_DNA"/>
</dbReference>
<dbReference type="Proteomes" id="UP000784294">
    <property type="component" value="Unassembled WGS sequence"/>
</dbReference>
<evidence type="ECO:0000313" key="3">
    <source>
        <dbReference type="Proteomes" id="UP000784294"/>
    </source>
</evidence>
<protein>
    <submittedName>
        <fullName evidence="2">Uncharacterized protein</fullName>
    </submittedName>
</protein>
<name>A0A448X655_9PLAT</name>
<sequence>MSTMSKPAMLTGQRANACSTTLVSARRPLWAELTRVPPDAVSTCRFPIPLLRPCPALPGTAEPSTSRGCVAFNLSMFEVVRFMAGTASPHTGPTSTGHSALVNCHKVRTDQHVGKRKEPSEKHGDSH</sequence>
<organism evidence="2 3">
    <name type="scientific">Protopolystoma xenopodis</name>
    <dbReference type="NCBI Taxonomy" id="117903"/>
    <lineage>
        <taxon>Eukaryota</taxon>
        <taxon>Metazoa</taxon>
        <taxon>Spiralia</taxon>
        <taxon>Lophotrochozoa</taxon>
        <taxon>Platyhelminthes</taxon>
        <taxon>Monogenea</taxon>
        <taxon>Polyopisthocotylea</taxon>
        <taxon>Polystomatidea</taxon>
        <taxon>Polystomatidae</taxon>
        <taxon>Protopolystoma</taxon>
    </lineage>
</organism>
<dbReference type="AlphaFoldDB" id="A0A448X655"/>
<proteinExistence type="predicted"/>
<accession>A0A448X655</accession>
<feature type="compositionally biased region" description="Basic and acidic residues" evidence="1">
    <location>
        <begin position="107"/>
        <end position="127"/>
    </location>
</feature>
<feature type="compositionally biased region" description="Polar residues" evidence="1">
    <location>
        <begin position="88"/>
        <end position="98"/>
    </location>
</feature>
<evidence type="ECO:0000313" key="2">
    <source>
        <dbReference type="EMBL" id="VEL29031.1"/>
    </source>
</evidence>
<keyword evidence="3" id="KW-1185">Reference proteome</keyword>